<comment type="caution">
    <text evidence="3">The sequence shown here is derived from an EMBL/GenBank/DDBJ whole genome shotgun (WGS) entry which is preliminary data.</text>
</comment>
<sequence>MKRRHDITNQLSEKKQQLATIILERQHAEKQLEKAIQDFSFAIQNSHQREQQAVLHTDLDVAKQKADHQLAVDELTRLKTLEQTLFQELIVLEKTCEEANTTESFDFLHRFLDQTIDQEPDIAYDSSIPFEDRPAVPPPSKPQIPKGHITWDVS</sequence>
<feature type="coiled-coil region" evidence="1">
    <location>
        <begin position="11"/>
        <end position="38"/>
    </location>
</feature>
<dbReference type="STRING" id="1348632.GCA_001591745_00156"/>
<keyword evidence="4" id="KW-1185">Reference proteome</keyword>
<name>A0A2A5S469_9LACT</name>
<dbReference type="EMBL" id="JXJX01000001">
    <property type="protein sequence ID" value="PCS08242.1"/>
    <property type="molecule type" value="Genomic_DNA"/>
</dbReference>
<evidence type="ECO:0000313" key="4">
    <source>
        <dbReference type="Proteomes" id="UP000242246"/>
    </source>
</evidence>
<feature type="region of interest" description="Disordered" evidence="2">
    <location>
        <begin position="125"/>
        <end position="154"/>
    </location>
</feature>
<protein>
    <submittedName>
        <fullName evidence="3">Uncharacterized protein</fullName>
    </submittedName>
</protein>
<dbReference type="Proteomes" id="UP000242246">
    <property type="component" value="Unassembled WGS sequence"/>
</dbReference>
<dbReference type="AlphaFoldDB" id="A0A2A5S469"/>
<accession>A0A2A5S469</accession>
<organism evidence="3 4">
    <name type="scientific">Pseudolactococcus plantarum</name>
    <dbReference type="NCBI Taxonomy" id="1365"/>
    <lineage>
        <taxon>Bacteria</taxon>
        <taxon>Bacillati</taxon>
        <taxon>Bacillota</taxon>
        <taxon>Bacilli</taxon>
        <taxon>Lactobacillales</taxon>
        <taxon>Streptococcaceae</taxon>
        <taxon>Pseudolactococcus</taxon>
    </lineage>
</organism>
<evidence type="ECO:0000256" key="2">
    <source>
        <dbReference type="SAM" id="MobiDB-lite"/>
    </source>
</evidence>
<keyword evidence="1" id="KW-0175">Coiled coil</keyword>
<evidence type="ECO:0000313" key="3">
    <source>
        <dbReference type="EMBL" id="PCS08242.1"/>
    </source>
</evidence>
<dbReference type="RefSeq" id="WP_068159884.1">
    <property type="nucleotide sequence ID" value="NZ_JXJX01000001.1"/>
</dbReference>
<gene>
    <name evidence="3" type="ORF">RU87_GL000065</name>
</gene>
<evidence type="ECO:0000256" key="1">
    <source>
        <dbReference type="SAM" id="Coils"/>
    </source>
</evidence>
<reference evidence="3 4" key="1">
    <citation type="submission" date="2014-12" db="EMBL/GenBank/DDBJ databases">
        <title>Draft genome sequences of 10 type strains of Lactococcus.</title>
        <authorList>
            <person name="Sun Z."/>
            <person name="Zhong Z."/>
            <person name="Liu W."/>
            <person name="Zhang W."/>
            <person name="Zhang H."/>
        </authorList>
    </citation>
    <scope>NUCLEOTIDE SEQUENCE [LARGE SCALE GENOMIC DNA]</scope>
    <source>
        <strain evidence="3 4">DSM 20686</strain>
    </source>
</reference>
<proteinExistence type="predicted"/>